<dbReference type="CDD" id="cd00586">
    <property type="entry name" value="4HBT"/>
    <property type="match status" value="1"/>
</dbReference>
<keyword evidence="16" id="KW-1185">Reference proteome</keyword>
<keyword evidence="3 11" id="KW-0444">Lipid biosynthesis</keyword>
<evidence type="ECO:0000256" key="11">
    <source>
        <dbReference type="RuleBase" id="RU363096"/>
    </source>
</evidence>
<dbReference type="PANTHER" id="PTHR31727">
    <property type="entry name" value="OLEOYL-ACYL CARRIER PROTEIN THIOESTERASE 1, CHLOROPLASTIC"/>
    <property type="match status" value="1"/>
</dbReference>
<feature type="domain" description="Acyl-ACP thioesterase-like C-terminal" evidence="14">
    <location>
        <begin position="219"/>
        <end position="341"/>
    </location>
</feature>
<evidence type="ECO:0000256" key="3">
    <source>
        <dbReference type="ARBA" id="ARBA00022516"/>
    </source>
</evidence>
<dbReference type="InterPro" id="IPR049427">
    <property type="entry name" value="Acyl-ACP_TE_C"/>
</dbReference>
<dbReference type="InterPro" id="IPR029069">
    <property type="entry name" value="HotDog_dom_sf"/>
</dbReference>
<accession>A0ABR0XXB7</accession>
<keyword evidence="10 11" id="KW-0275">Fatty acid biosynthesis</keyword>
<comment type="function">
    <text evidence="11">Plays an essential role in chain termination during de novo fatty acid synthesis.</text>
</comment>
<feature type="compositionally biased region" description="Basic residues" evidence="12">
    <location>
        <begin position="337"/>
        <end position="346"/>
    </location>
</feature>
<evidence type="ECO:0000256" key="1">
    <source>
        <dbReference type="ARBA" id="ARBA00004229"/>
    </source>
</evidence>
<keyword evidence="5 11" id="KW-0934">Plastid</keyword>
<keyword evidence="4 11" id="KW-0150">Chloroplast</keyword>
<dbReference type="EMBL" id="JABTTQ020000001">
    <property type="protein sequence ID" value="KAK6163711.1"/>
    <property type="molecule type" value="Genomic_DNA"/>
</dbReference>
<evidence type="ECO:0000256" key="5">
    <source>
        <dbReference type="ARBA" id="ARBA00022640"/>
    </source>
</evidence>
<feature type="region of interest" description="Disordered" evidence="12">
    <location>
        <begin position="283"/>
        <end position="313"/>
    </location>
</feature>
<dbReference type="InterPro" id="IPR045023">
    <property type="entry name" value="FATA/B"/>
</dbReference>
<evidence type="ECO:0000256" key="8">
    <source>
        <dbReference type="ARBA" id="ARBA00022946"/>
    </source>
</evidence>
<feature type="region of interest" description="Disordered" evidence="12">
    <location>
        <begin position="327"/>
        <end position="346"/>
    </location>
</feature>
<comment type="subcellular location">
    <subcellularLocation>
        <location evidence="1 11">Plastid</location>
        <location evidence="1 11">Chloroplast</location>
    </subcellularLocation>
</comment>
<comment type="similarity">
    <text evidence="2 11">Belongs to the acyl-ACP thioesterase family.</text>
</comment>
<reference evidence="15 16" key="1">
    <citation type="journal article" date="2021" name="Comput. Struct. Biotechnol. J.">
        <title>De novo genome assembly of the potent medicinal plant Rehmannia glutinosa using nanopore technology.</title>
        <authorList>
            <person name="Ma L."/>
            <person name="Dong C."/>
            <person name="Song C."/>
            <person name="Wang X."/>
            <person name="Zheng X."/>
            <person name="Niu Y."/>
            <person name="Chen S."/>
            <person name="Feng W."/>
        </authorList>
    </citation>
    <scope>NUCLEOTIDE SEQUENCE [LARGE SCALE GENOMIC DNA]</scope>
    <source>
        <strain evidence="15">DH-2019</strain>
    </source>
</reference>
<evidence type="ECO:0000313" key="15">
    <source>
        <dbReference type="EMBL" id="KAK6163711.1"/>
    </source>
</evidence>
<keyword evidence="6 11" id="KW-0378">Hydrolase</keyword>
<proteinExistence type="inferred from homology"/>
<dbReference type="Pfam" id="PF20791">
    <property type="entry name" value="Acyl-ACP_TE_C"/>
    <property type="match status" value="1"/>
</dbReference>
<evidence type="ECO:0000256" key="9">
    <source>
        <dbReference type="ARBA" id="ARBA00023098"/>
    </source>
</evidence>
<evidence type="ECO:0000313" key="16">
    <source>
        <dbReference type="Proteomes" id="UP001318860"/>
    </source>
</evidence>
<comment type="caution">
    <text evidence="15">The sequence shown here is derived from an EMBL/GenBank/DDBJ whole genome shotgun (WGS) entry which is preliminary data.</text>
</comment>
<dbReference type="EC" id="3.1.2.-" evidence="11"/>
<keyword evidence="9 11" id="KW-0443">Lipid metabolism</keyword>
<organism evidence="15 16">
    <name type="scientific">Rehmannia glutinosa</name>
    <name type="common">Chinese foxglove</name>
    <dbReference type="NCBI Taxonomy" id="99300"/>
    <lineage>
        <taxon>Eukaryota</taxon>
        <taxon>Viridiplantae</taxon>
        <taxon>Streptophyta</taxon>
        <taxon>Embryophyta</taxon>
        <taxon>Tracheophyta</taxon>
        <taxon>Spermatophyta</taxon>
        <taxon>Magnoliopsida</taxon>
        <taxon>eudicotyledons</taxon>
        <taxon>Gunneridae</taxon>
        <taxon>Pentapetalae</taxon>
        <taxon>asterids</taxon>
        <taxon>lamiids</taxon>
        <taxon>Lamiales</taxon>
        <taxon>Orobanchaceae</taxon>
        <taxon>Rehmannieae</taxon>
        <taxon>Rehmannia</taxon>
    </lineage>
</organism>
<evidence type="ECO:0000256" key="10">
    <source>
        <dbReference type="ARBA" id="ARBA00023160"/>
    </source>
</evidence>
<evidence type="ECO:0000256" key="4">
    <source>
        <dbReference type="ARBA" id="ARBA00022528"/>
    </source>
</evidence>
<protein>
    <recommendedName>
        <fullName evidence="11">Acyl-[acyl-carrier-protein] hydrolase</fullName>
        <ecNumber evidence="11">3.1.2.-</ecNumber>
    </recommendedName>
</protein>
<gene>
    <name evidence="15" type="ORF">DH2020_000575</name>
</gene>
<name>A0ABR0XXB7_REHGL</name>
<evidence type="ECO:0000259" key="14">
    <source>
        <dbReference type="Pfam" id="PF20791"/>
    </source>
</evidence>
<dbReference type="InterPro" id="IPR002864">
    <property type="entry name" value="Acyl-ACP_thioesterase_NHD"/>
</dbReference>
<dbReference type="Gene3D" id="3.10.129.10">
    <property type="entry name" value="Hotdog Thioesterase"/>
    <property type="match status" value="2"/>
</dbReference>
<evidence type="ECO:0000259" key="13">
    <source>
        <dbReference type="Pfam" id="PF01643"/>
    </source>
</evidence>
<evidence type="ECO:0000256" key="2">
    <source>
        <dbReference type="ARBA" id="ARBA00006500"/>
    </source>
</evidence>
<evidence type="ECO:0000256" key="12">
    <source>
        <dbReference type="SAM" id="MobiDB-lite"/>
    </source>
</evidence>
<dbReference type="Proteomes" id="UP001318860">
    <property type="component" value="Unassembled WGS sequence"/>
</dbReference>
<dbReference type="Pfam" id="PF01643">
    <property type="entry name" value="Acyl-ACP_TE"/>
    <property type="match status" value="1"/>
</dbReference>
<feature type="domain" description="Acyl-ACP thioesterase N-terminal hotdog" evidence="13">
    <location>
        <begin position="87"/>
        <end position="199"/>
    </location>
</feature>
<dbReference type="SUPFAM" id="SSF54637">
    <property type="entry name" value="Thioesterase/thiol ester dehydrase-isomerase"/>
    <property type="match status" value="2"/>
</dbReference>
<evidence type="ECO:0000256" key="6">
    <source>
        <dbReference type="ARBA" id="ARBA00022801"/>
    </source>
</evidence>
<dbReference type="PANTHER" id="PTHR31727:SF6">
    <property type="entry name" value="OLEOYL-ACYL CARRIER PROTEIN THIOESTERASE 1, CHLOROPLASTIC"/>
    <property type="match status" value="1"/>
</dbReference>
<sequence>MLLTTGVFPASDIAAAAWSRRSCPFSSSIISPRSKAVAWRCSLSRPKKPDSLPVISVATTATGEPKRSSHEPRVADEFKFGGLTEDGLSYKEKFIVRSYEVGINKTVTIQTIANFLQEVSCNHFLSAGYTTDGFSTTLTMRKVNLIWVTSRMHIEVYKYPAWNDVVEIETWCQCEGRIGARRDWILRDYSTGEVIGRATRLAFPEENNACHKKIGKVDDTAQYSKLGLAPRRDDLDMNRHVNNVTYIGWVLESMPSEIIYNYELQSLTLDYRRECLHDDIIDSLTSPESDMSDEAGSEHQGINGRTPSADDDNGFLQFRHLLRLSSGDGSETNRGRTIWRKKLPAN</sequence>
<keyword evidence="7 11" id="KW-0276">Fatty acid metabolism</keyword>
<evidence type="ECO:0000256" key="7">
    <source>
        <dbReference type="ARBA" id="ARBA00022832"/>
    </source>
</evidence>
<keyword evidence="8" id="KW-0809">Transit peptide</keyword>